<comment type="caution">
    <text evidence="1">The sequence shown here is derived from an EMBL/GenBank/DDBJ whole genome shotgun (WGS) entry which is preliminary data.</text>
</comment>
<dbReference type="InterPro" id="IPR011008">
    <property type="entry name" value="Dimeric_a/b-barrel"/>
</dbReference>
<evidence type="ECO:0000313" key="2">
    <source>
        <dbReference type="Proteomes" id="UP001556196"/>
    </source>
</evidence>
<name>A0ABV3R237_9HYPH</name>
<dbReference type="SUPFAM" id="SSF54909">
    <property type="entry name" value="Dimeric alpha+beta barrel"/>
    <property type="match status" value="1"/>
</dbReference>
<organism evidence="1 2">
    <name type="scientific">Mesorhizobium marinum</name>
    <dbReference type="NCBI Taxonomy" id="3228790"/>
    <lineage>
        <taxon>Bacteria</taxon>
        <taxon>Pseudomonadati</taxon>
        <taxon>Pseudomonadota</taxon>
        <taxon>Alphaproteobacteria</taxon>
        <taxon>Hyphomicrobiales</taxon>
        <taxon>Phyllobacteriaceae</taxon>
        <taxon>Mesorhizobium</taxon>
    </lineage>
</organism>
<gene>
    <name evidence="1" type="ORF">ABUE31_11540</name>
</gene>
<keyword evidence="2" id="KW-1185">Reference proteome</keyword>
<accession>A0ABV3R237</accession>
<keyword evidence="1" id="KW-0503">Monooxygenase</keyword>
<protein>
    <submittedName>
        <fullName evidence="1">Antibiotic biosynthesis monooxygenase</fullName>
        <ecNumber evidence="1">1.14.-.-</ecNumber>
    </submittedName>
</protein>
<reference evidence="1 2" key="1">
    <citation type="submission" date="2024-06" db="EMBL/GenBank/DDBJ databases">
        <authorList>
            <person name="Tuo L."/>
        </authorList>
    </citation>
    <scope>NUCLEOTIDE SEQUENCE [LARGE SCALE GENOMIC DNA]</scope>
    <source>
        <strain evidence="1 2">ZMM04-5</strain>
    </source>
</reference>
<dbReference type="EC" id="1.14.-.-" evidence="1"/>
<evidence type="ECO:0000313" key="1">
    <source>
        <dbReference type="EMBL" id="MEW9806617.1"/>
    </source>
</evidence>
<dbReference type="EMBL" id="JBFOCI010000003">
    <property type="protein sequence ID" value="MEW9806617.1"/>
    <property type="molecule type" value="Genomic_DNA"/>
</dbReference>
<sequence length="120" mass="13113">MDGLQDRNMRCAVVRLDRFVVPGAARDEFLMRVGQTHDILRTQDGFIRDLLLERPGDAGASVIVTLVEWDSRETVERVVPVVRAAHARMGFDARETMARLGISAEMGTYAPIAGTTAAAG</sequence>
<dbReference type="Proteomes" id="UP001556196">
    <property type="component" value="Unassembled WGS sequence"/>
</dbReference>
<dbReference type="Gene3D" id="3.30.70.100">
    <property type="match status" value="1"/>
</dbReference>
<dbReference type="GO" id="GO:0004497">
    <property type="term" value="F:monooxygenase activity"/>
    <property type="evidence" value="ECO:0007669"/>
    <property type="project" value="UniProtKB-KW"/>
</dbReference>
<proteinExistence type="predicted"/>
<keyword evidence="1" id="KW-0560">Oxidoreductase</keyword>
<dbReference type="RefSeq" id="WP_367723750.1">
    <property type="nucleotide sequence ID" value="NZ_JBFOCI010000003.1"/>
</dbReference>